<proteinExistence type="predicted"/>
<name>A0A176W1G5_MARPO</name>
<dbReference type="Proteomes" id="UP000077202">
    <property type="component" value="Unassembled WGS sequence"/>
</dbReference>
<organism evidence="2 3">
    <name type="scientific">Marchantia polymorpha subsp. ruderalis</name>
    <dbReference type="NCBI Taxonomy" id="1480154"/>
    <lineage>
        <taxon>Eukaryota</taxon>
        <taxon>Viridiplantae</taxon>
        <taxon>Streptophyta</taxon>
        <taxon>Embryophyta</taxon>
        <taxon>Marchantiophyta</taxon>
        <taxon>Marchantiopsida</taxon>
        <taxon>Marchantiidae</taxon>
        <taxon>Marchantiales</taxon>
        <taxon>Marchantiaceae</taxon>
        <taxon>Marchantia</taxon>
    </lineage>
</organism>
<reference evidence="2" key="1">
    <citation type="submission" date="2016-03" db="EMBL/GenBank/DDBJ databases">
        <title>Mechanisms controlling the formation of the plant cell surface in tip-growing cells are functionally conserved among land plants.</title>
        <authorList>
            <person name="Honkanen S."/>
            <person name="Jones V.A."/>
            <person name="Morieri G."/>
            <person name="Champion C."/>
            <person name="Hetherington A.J."/>
            <person name="Kelly S."/>
            <person name="Saint-Marcoux D."/>
            <person name="Proust H."/>
            <person name="Prescott H."/>
            <person name="Dolan L."/>
        </authorList>
    </citation>
    <scope>NUCLEOTIDE SEQUENCE [LARGE SCALE GENOMIC DNA]</scope>
    <source>
        <tissue evidence="2">Whole gametophyte</tissue>
    </source>
</reference>
<dbReference type="EMBL" id="LVLJ01002197">
    <property type="protein sequence ID" value="OAE26282.1"/>
    <property type="molecule type" value="Genomic_DNA"/>
</dbReference>
<sequence length="73" mass="7954">MHWAGILSGVLLSNLILSPVLSQSTVASPEGVKVSGRFTKFDALTKFTNLLGYLRHDLQASVVMHEHLPYSSS</sequence>
<feature type="signal peptide" evidence="1">
    <location>
        <begin position="1"/>
        <end position="22"/>
    </location>
</feature>
<keyword evidence="1" id="KW-0732">Signal</keyword>
<evidence type="ECO:0000256" key="1">
    <source>
        <dbReference type="SAM" id="SignalP"/>
    </source>
</evidence>
<protein>
    <submittedName>
        <fullName evidence="2">Uncharacterized protein</fullName>
    </submittedName>
</protein>
<dbReference type="AlphaFoldDB" id="A0A176W1G5"/>
<keyword evidence="3" id="KW-1185">Reference proteome</keyword>
<evidence type="ECO:0000313" key="3">
    <source>
        <dbReference type="Proteomes" id="UP000077202"/>
    </source>
</evidence>
<feature type="chain" id="PRO_5008052257" evidence="1">
    <location>
        <begin position="23"/>
        <end position="73"/>
    </location>
</feature>
<accession>A0A176W1G5</accession>
<comment type="caution">
    <text evidence="2">The sequence shown here is derived from an EMBL/GenBank/DDBJ whole genome shotgun (WGS) entry which is preliminary data.</text>
</comment>
<gene>
    <name evidence="2" type="ORF">AXG93_626s1170</name>
</gene>
<evidence type="ECO:0000313" key="2">
    <source>
        <dbReference type="EMBL" id="OAE26282.1"/>
    </source>
</evidence>